<proteinExistence type="inferred from homology"/>
<keyword evidence="1 6" id="KW-0597">Phosphoprotein</keyword>
<keyword evidence="13" id="KW-1185">Reference proteome</keyword>
<evidence type="ECO:0000256" key="4">
    <source>
        <dbReference type="ARBA" id="ARBA00022777"/>
    </source>
</evidence>
<comment type="function">
    <text evidence="6 7">Catalyzes the reversible transfer of the terminal phosphate of ATP to form a long-chain polyphosphate (polyP).</text>
</comment>
<organism evidence="12 13">
    <name type="scientific">Aquimarina celericrescens</name>
    <dbReference type="NCBI Taxonomy" id="1964542"/>
    <lineage>
        <taxon>Bacteria</taxon>
        <taxon>Pseudomonadati</taxon>
        <taxon>Bacteroidota</taxon>
        <taxon>Flavobacteriia</taxon>
        <taxon>Flavobacteriales</taxon>
        <taxon>Flavobacteriaceae</taxon>
        <taxon>Aquimarina</taxon>
    </lineage>
</organism>
<dbReference type="CDD" id="cd09167">
    <property type="entry name" value="PLDc_EcPPK1_C2_like"/>
    <property type="match status" value="1"/>
</dbReference>
<dbReference type="PANTHER" id="PTHR30218">
    <property type="entry name" value="POLYPHOSPHATE KINASE"/>
    <property type="match status" value="1"/>
</dbReference>
<accession>A0ABW5AVM6</accession>
<comment type="catalytic activity">
    <reaction evidence="6 7">
        <text>[phosphate](n) + ATP = [phosphate](n+1) + ADP</text>
        <dbReference type="Rhea" id="RHEA:19573"/>
        <dbReference type="Rhea" id="RHEA-COMP:9859"/>
        <dbReference type="Rhea" id="RHEA-COMP:14280"/>
        <dbReference type="ChEBI" id="CHEBI:16838"/>
        <dbReference type="ChEBI" id="CHEBI:30616"/>
        <dbReference type="ChEBI" id="CHEBI:456216"/>
        <dbReference type="EC" id="2.7.4.1"/>
    </reaction>
</comment>
<feature type="active site" description="Phosphohistidine intermediate" evidence="6">
    <location>
        <position position="427"/>
    </location>
</feature>
<dbReference type="Gene3D" id="3.30.1840.10">
    <property type="entry name" value="Polyphosphate kinase middle domain"/>
    <property type="match status" value="1"/>
</dbReference>
<dbReference type="InterPro" id="IPR024953">
    <property type="entry name" value="PP_kinase_middle"/>
</dbReference>
<keyword evidence="2 6" id="KW-0808">Transferase</keyword>
<dbReference type="PANTHER" id="PTHR30218:SF0">
    <property type="entry name" value="POLYPHOSPHATE KINASE"/>
    <property type="match status" value="1"/>
</dbReference>
<reference evidence="13" key="1">
    <citation type="journal article" date="2019" name="Int. J. Syst. Evol. Microbiol.">
        <title>The Global Catalogue of Microorganisms (GCM) 10K type strain sequencing project: providing services to taxonomists for standard genome sequencing and annotation.</title>
        <authorList>
            <consortium name="The Broad Institute Genomics Platform"/>
            <consortium name="The Broad Institute Genome Sequencing Center for Infectious Disease"/>
            <person name="Wu L."/>
            <person name="Ma J."/>
        </authorList>
    </citation>
    <scope>NUCLEOTIDE SEQUENCE [LARGE SCALE GENOMIC DNA]</scope>
    <source>
        <strain evidence="13">DT92</strain>
    </source>
</reference>
<dbReference type="SUPFAM" id="SSF140356">
    <property type="entry name" value="PPK N-terminal domain-like"/>
    <property type="match status" value="1"/>
</dbReference>
<protein>
    <recommendedName>
        <fullName evidence="6 7">Polyphosphate kinase</fullName>
        <ecNumber evidence="6 7">2.7.4.1</ecNumber>
    </recommendedName>
    <alternativeName>
        <fullName evidence="6">ATP-polyphosphate phosphotransferase</fullName>
    </alternativeName>
    <alternativeName>
        <fullName evidence="6">Polyphosphoric acid kinase</fullName>
    </alternativeName>
</protein>
<dbReference type="PIRSF" id="PIRSF015589">
    <property type="entry name" value="PP_kinase"/>
    <property type="match status" value="1"/>
</dbReference>
<evidence type="ECO:0000259" key="10">
    <source>
        <dbReference type="Pfam" id="PF13090"/>
    </source>
</evidence>
<dbReference type="Pfam" id="PF13089">
    <property type="entry name" value="PP_kinase_N"/>
    <property type="match status" value="1"/>
</dbReference>
<dbReference type="EC" id="2.7.4.1" evidence="6 7"/>
<keyword evidence="6" id="KW-0460">Magnesium</keyword>
<evidence type="ECO:0000259" key="9">
    <source>
        <dbReference type="Pfam" id="PF13089"/>
    </source>
</evidence>
<evidence type="ECO:0000256" key="5">
    <source>
        <dbReference type="ARBA" id="ARBA00022840"/>
    </source>
</evidence>
<evidence type="ECO:0000256" key="1">
    <source>
        <dbReference type="ARBA" id="ARBA00022553"/>
    </source>
</evidence>
<dbReference type="SUPFAM" id="SSF143724">
    <property type="entry name" value="PHP14-like"/>
    <property type="match status" value="1"/>
</dbReference>
<dbReference type="EMBL" id="JBHUHY010000004">
    <property type="protein sequence ID" value="MFD2186565.1"/>
    <property type="molecule type" value="Genomic_DNA"/>
</dbReference>
<comment type="cofactor">
    <cofactor evidence="6">
        <name>Mg(2+)</name>
        <dbReference type="ChEBI" id="CHEBI:18420"/>
    </cofactor>
</comment>
<feature type="binding site" evidence="6">
    <location>
        <position position="460"/>
    </location>
    <ligand>
        <name>ATP</name>
        <dbReference type="ChEBI" id="CHEBI:30616"/>
    </ligand>
</feature>
<comment type="similarity">
    <text evidence="6 7">Belongs to the polyphosphate kinase 1 (PPK1) family.</text>
</comment>
<dbReference type="Gene3D" id="1.20.58.310">
    <property type="entry name" value="Polyphosphate kinase N-terminal domain"/>
    <property type="match status" value="1"/>
</dbReference>
<dbReference type="InterPro" id="IPR025198">
    <property type="entry name" value="PPK_N_dom"/>
</dbReference>
<dbReference type="SUPFAM" id="SSF56024">
    <property type="entry name" value="Phospholipase D/nuclease"/>
    <property type="match status" value="2"/>
</dbReference>
<keyword evidence="4 6" id="KW-0418">Kinase</keyword>
<comment type="caution">
    <text evidence="12">The sequence shown here is derived from an EMBL/GenBank/DDBJ whole genome shotgun (WGS) entry which is preliminary data.</text>
</comment>
<name>A0ABW5AVM6_9FLAO</name>
<dbReference type="NCBIfam" id="TIGR03705">
    <property type="entry name" value="poly_P_kin"/>
    <property type="match status" value="1"/>
</dbReference>
<dbReference type="InterPro" id="IPR036832">
    <property type="entry name" value="PPK_N_dom_sf"/>
</dbReference>
<evidence type="ECO:0000313" key="13">
    <source>
        <dbReference type="Proteomes" id="UP001597344"/>
    </source>
</evidence>
<dbReference type="Pfam" id="PF02503">
    <property type="entry name" value="PP_kinase"/>
    <property type="match status" value="1"/>
</dbReference>
<feature type="binding site" evidence="6">
    <location>
        <position position="556"/>
    </location>
    <ligand>
        <name>ATP</name>
        <dbReference type="ChEBI" id="CHEBI:30616"/>
    </ligand>
</feature>
<dbReference type="NCBIfam" id="NF003917">
    <property type="entry name" value="PRK05443.1-1"/>
    <property type="match status" value="1"/>
</dbReference>
<comment type="PTM">
    <text evidence="6 7">An intermediate of this reaction is the autophosphorylated ppk in which a phosphate is covalently linked to a histidine residue through a N-P bond.</text>
</comment>
<feature type="binding site" evidence="6">
    <location>
        <position position="584"/>
    </location>
    <ligand>
        <name>ATP</name>
        <dbReference type="ChEBI" id="CHEBI:30616"/>
    </ligand>
</feature>
<dbReference type="GO" id="GO:0008976">
    <property type="term" value="F:polyphosphate kinase activity"/>
    <property type="evidence" value="ECO:0007669"/>
    <property type="project" value="UniProtKB-EC"/>
</dbReference>
<dbReference type="CDD" id="cd09164">
    <property type="entry name" value="PLDc_EcPPK1_C1_like"/>
    <property type="match status" value="1"/>
</dbReference>
<keyword evidence="5 6" id="KW-0067">ATP-binding</keyword>
<evidence type="ECO:0000256" key="2">
    <source>
        <dbReference type="ARBA" id="ARBA00022679"/>
    </source>
</evidence>
<feature type="domain" description="Polyphosphate kinase C-terminal" evidence="10">
    <location>
        <begin position="495"/>
        <end position="659"/>
    </location>
</feature>
<dbReference type="Pfam" id="PF13090">
    <property type="entry name" value="PP_kinase_C"/>
    <property type="match status" value="1"/>
</dbReference>
<dbReference type="Pfam" id="PF17941">
    <property type="entry name" value="PP_kinase_C_1"/>
    <property type="match status" value="1"/>
</dbReference>
<dbReference type="Proteomes" id="UP001597344">
    <property type="component" value="Unassembled WGS sequence"/>
</dbReference>
<keyword evidence="6" id="KW-0479">Metal-binding</keyword>
<feature type="domain" description="Polyphosphate kinase N-terminal" evidence="9">
    <location>
        <begin position="8"/>
        <end position="113"/>
    </location>
</feature>
<dbReference type="InterPro" id="IPR003414">
    <property type="entry name" value="PP_kinase"/>
</dbReference>
<keyword evidence="3 6" id="KW-0547">Nucleotide-binding</keyword>
<dbReference type="Gene3D" id="3.30.870.10">
    <property type="entry name" value="Endonuclease Chain A"/>
    <property type="match status" value="2"/>
</dbReference>
<evidence type="ECO:0000256" key="3">
    <source>
        <dbReference type="ARBA" id="ARBA00022741"/>
    </source>
</evidence>
<dbReference type="InterPro" id="IPR036830">
    <property type="entry name" value="PP_kinase_middle_dom_sf"/>
</dbReference>
<evidence type="ECO:0000313" key="12">
    <source>
        <dbReference type="EMBL" id="MFD2186565.1"/>
    </source>
</evidence>
<evidence type="ECO:0000259" key="11">
    <source>
        <dbReference type="Pfam" id="PF17941"/>
    </source>
</evidence>
<evidence type="ECO:0000259" key="8">
    <source>
        <dbReference type="Pfam" id="PF02503"/>
    </source>
</evidence>
<feature type="binding site" evidence="6">
    <location>
        <position position="397"/>
    </location>
    <ligand>
        <name>Mg(2+)</name>
        <dbReference type="ChEBI" id="CHEBI:18420"/>
    </ligand>
</feature>
<feature type="domain" description="Polyphosphate kinase C-terminal" evidence="11">
    <location>
        <begin position="323"/>
        <end position="485"/>
    </location>
</feature>
<dbReference type="InterPro" id="IPR041108">
    <property type="entry name" value="PP_kinase_C_1"/>
</dbReference>
<gene>
    <name evidence="12" type="primary">ppk1</name>
    <name evidence="6" type="synonym">ppk</name>
    <name evidence="12" type="ORF">ACFSJT_07150</name>
</gene>
<dbReference type="RefSeq" id="WP_378319554.1">
    <property type="nucleotide sequence ID" value="NZ_JBHUHY010000004.1"/>
</dbReference>
<feature type="binding site" evidence="6">
    <location>
        <position position="367"/>
    </location>
    <ligand>
        <name>Mg(2+)</name>
        <dbReference type="ChEBI" id="CHEBI:18420"/>
    </ligand>
</feature>
<evidence type="ECO:0000256" key="6">
    <source>
        <dbReference type="HAMAP-Rule" id="MF_00347"/>
    </source>
</evidence>
<dbReference type="HAMAP" id="MF_00347">
    <property type="entry name" value="Polyphosphate_kinase"/>
    <property type="match status" value="1"/>
</dbReference>
<sequence length="679" mass="78967">MKLISKKYYNRDLSWLRFNHRVLQEAADQSNSLYERIKFLAIFSSNLDEFFKVRVSDIRKIKNLDKPLRKKLITKPNKLLKKIKKQVHLQQEEFGDIFINHIVPKLKEEGIQLISCEQFSDAQKKFAEDYYQEYLENTLTLNINTEDGDETVFIENEELYLTALLNNEELIVVKIPSDSPRFITFPAKSDIHYITFIDDILKHNFAKFYKQKEPSVFHAIKISRDAELYIDNEYSGDLLTKIKDSLGNRNTGQVTRLLIDNTMPSELLEHIKKMLDANETDILIGGKYHNFKDFFDFPNPTGKKLSEERLVPVPEPELQQFSDMFDAITKKDRLLYYPYESFDDLLRLVRQASEDKDVIRIKVTLYRIAKKSELADALLNAAKNGKEVFVFIETKARFDEENNIRWGKILEENGAKVIYSYPGIKVHSKILLIERMENNIPKAYGYISTGNFNEKTAKIYTDFGLMTANKKITSELNQVFQLLEGDIIIPKTKNLLISPFTTRSTFEKLVKTEIENAKSGKNAYIILKLNSLQDHKMIDLLYEANNAGVKIRLIIRGICCLVPGIEGQSEHIYITSIVDRFLEHGRVYIFGNDENEKMYIGSADWMTRNLDHRIEVITPILDTDVYSKIRKMIQLQLDDNIKARIINQEQDNTYVNSTGSIRAQMETLSRFVDKQKILS</sequence>
<feature type="binding site" evidence="6">
    <location>
        <position position="46"/>
    </location>
    <ligand>
        <name>ATP</name>
        <dbReference type="ChEBI" id="CHEBI:30616"/>
    </ligand>
</feature>
<evidence type="ECO:0000256" key="7">
    <source>
        <dbReference type="RuleBase" id="RU003800"/>
    </source>
</evidence>
<feature type="domain" description="Polyphosphate kinase middle" evidence="8">
    <location>
        <begin position="123"/>
        <end position="297"/>
    </location>
</feature>
<dbReference type="InterPro" id="IPR025200">
    <property type="entry name" value="PPK_C_dom2"/>
</dbReference>